<sequence length="989" mass="107725">MAGAYPSPEAPAVASQVSLLAMPQPEAMSPLDHVGYQTNFNPGMADPAPPSPSVYSESIAPTVDLDMPGPAVPPINLASAQLRAKPVIMDPIPPSPEPETTTFSIAAALDESAGSGHGLADSSGYPFGQGTAPSGSVENNADRPRSISFSERKDSLPPMLGSKGRQAGPLSEPRGRSVSARVSSTVVDGSRLSTSSNLRPVSGISQSPSRRKLRRSWMPGRSRSSSMDANHANSLAAWIMSDDNKAEYNTAFLRSGEKVPELWNENGAVLVYLYPKSTGRGPSFKVPEFTVSSSFTFNELIRSELESPAGSSRSRARSFTGRDSLHADDSSRVSWPTSFSSDPSADFLHLYLPPAPSSASGQLAVPADNSGAELERLIAVRNLFAFLTGQPLVGTPARPTTFHAFLQISDLLQEFSFSSVDGYTFGSAVDLSFGFYSESLGFGDCRHSREQTLEALILGERMRSVELYNEAFAHAAGKYSAIMDLRLPLFQQISPVTRQRLEKAHFDLVNRQHNVNEQLEQFEFPSLFAGIANSSSVPELKQVRFKVWRNSFNRMRQFVLSYYRAAFGSWPPKASSKKNPFAESGLNRIVLKTLYSDHCALYDLLVDRNSLTSRVIDEAPTVSREADEMITSALRNIESEFDRSRPPVLPPIPFDLPLIPTMTALLETYNALSPREQARFDKKVKEPEMMLVLNNAYNYDTSSIRLAFLDHFKEFEAREAKGKTSQDLVDQRIGYFIFLYVVLQSLPALVVDAPDLKFAEGVEYFLCQPPMGNPPWVEDKQVRKMWYEVAGGGGYVELSADAVMFSVEAIYHRSHCWLAAKMWEEMGNSATPPLEEPALAPLEPPRPMFQGADGASSGGPGAHSGQSTPSPPPGSPQLLPRPRNLSPGGRRVSSAYRSSIIMGLEPVPLEPPNIFGVHQRSSSLGPRSPSGRLANRTSSVGNLAGMNPRASRSSSPARAVAATSGTTFDDILGEPEKKKPAAKKKGRFF</sequence>
<dbReference type="AlphaFoldDB" id="A0A9P8QU32"/>
<feature type="compositionally biased region" description="Basic residues" evidence="1">
    <location>
        <begin position="980"/>
        <end position="989"/>
    </location>
</feature>
<evidence type="ECO:0000313" key="3">
    <source>
        <dbReference type="EMBL" id="KAH6608657.1"/>
    </source>
</evidence>
<name>A0A9P8QU32_9HYPO</name>
<proteinExistence type="predicted"/>
<organism evidence="3 4">
    <name type="scientific">Trichoderma cornu-damae</name>
    <dbReference type="NCBI Taxonomy" id="654480"/>
    <lineage>
        <taxon>Eukaryota</taxon>
        <taxon>Fungi</taxon>
        <taxon>Dikarya</taxon>
        <taxon>Ascomycota</taxon>
        <taxon>Pezizomycotina</taxon>
        <taxon>Sordariomycetes</taxon>
        <taxon>Hypocreomycetidae</taxon>
        <taxon>Hypocreales</taxon>
        <taxon>Hypocreaceae</taxon>
        <taxon>Trichoderma</taxon>
    </lineage>
</organism>
<dbReference type="Proteomes" id="UP000827724">
    <property type="component" value="Unassembled WGS sequence"/>
</dbReference>
<protein>
    <recommendedName>
        <fullName evidence="2">DUF8004 domain-containing protein</fullName>
    </recommendedName>
</protein>
<feature type="compositionally biased region" description="Low complexity" evidence="1">
    <location>
        <begin position="920"/>
        <end position="933"/>
    </location>
</feature>
<dbReference type="PANTHER" id="PTHR39601:SF2">
    <property type="entry name" value="CHORIOGENIN HMINOR"/>
    <property type="match status" value="1"/>
</dbReference>
<evidence type="ECO:0000256" key="1">
    <source>
        <dbReference type="SAM" id="MobiDB-lite"/>
    </source>
</evidence>
<dbReference type="Pfam" id="PF26013">
    <property type="entry name" value="DUF8004"/>
    <property type="match status" value="1"/>
</dbReference>
<evidence type="ECO:0000313" key="4">
    <source>
        <dbReference type="Proteomes" id="UP000827724"/>
    </source>
</evidence>
<keyword evidence="4" id="KW-1185">Reference proteome</keyword>
<reference evidence="3" key="1">
    <citation type="submission" date="2021-08" db="EMBL/GenBank/DDBJ databases">
        <title>Chromosome-Level Trichoderma cornu-damae using Hi-C Data.</title>
        <authorList>
            <person name="Kim C.S."/>
        </authorList>
    </citation>
    <scope>NUCLEOTIDE SEQUENCE</scope>
    <source>
        <strain evidence="3">KA19-0412C</strain>
    </source>
</reference>
<feature type="region of interest" description="Disordered" evidence="1">
    <location>
        <begin position="113"/>
        <end position="228"/>
    </location>
</feature>
<dbReference type="PANTHER" id="PTHR39601">
    <property type="entry name" value="CHORIOGENIN HMINOR"/>
    <property type="match status" value="1"/>
</dbReference>
<dbReference type="InterPro" id="IPR058317">
    <property type="entry name" value="DUF8004"/>
</dbReference>
<accession>A0A9P8QU32</accession>
<comment type="caution">
    <text evidence="3">The sequence shown here is derived from an EMBL/GenBank/DDBJ whole genome shotgun (WGS) entry which is preliminary data.</text>
</comment>
<feature type="domain" description="DUF8004" evidence="2">
    <location>
        <begin position="432"/>
        <end position="524"/>
    </location>
</feature>
<feature type="compositionally biased region" description="Low complexity" evidence="1">
    <location>
        <begin position="830"/>
        <end position="841"/>
    </location>
</feature>
<feature type="region of interest" description="Disordered" evidence="1">
    <location>
        <begin position="829"/>
        <end position="892"/>
    </location>
</feature>
<evidence type="ECO:0000259" key="2">
    <source>
        <dbReference type="Pfam" id="PF26013"/>
    </source>
</evidence>
<dbReference type="OrthoDB" id="5300331at2759"/>
<feature type="compositionally biased region" description="Low complexity" evidence="1">
    <location>
        <begin position="949"/>
        <end position="964"/>
    </location>
</feature>
<gene>
    <name evidence="3" type="ORF">Trco_002003</name>
</gene>
<feature type="compositionally biased region" description="Basic and acidic residues" evidence="1">
    <location>
        <begin position="140"/>
        <end position="155"/>
    </location>
</feature>
<dbReference type="EMBL" id="JAIWOZ010000002">
    <property type="protein sequence ID" value="KAH6608657.1"/>
    <property type="molecule type" value="Genomic_DNA"/>
</dbReference>
<feature type="compositionally biased region" description="Low complexity" evidence="1">
    <location>
        <begin position="176"/>
        <end position="187"/>
    </location>
</feature>
<feature type="compositionally biased region" description="Polar residues" evidence="1">
    <location>
        <begin position="191"/>
        <end position="208"/>
    </location>
</feature>
<feature type="region of interest" description="Disordered" evidence="1">
    <location>
        <begin position="918"/>
        <end position="989"/>
    </location>
</feature>
<feature type="region of interest" description="Disordered" evidence="1">
    <location>
        <begin position="308"/>
        <end position="335"/>
    </location>
</feature>